<feature type="transmembrane region" description="Helical" evidence="1">
    <location>
        <begin position="38"/>
        <end position="56"/>
    </location>
</feature>
<protein>
    <submittedName>
        <fullName evidence="2">Uncharacterized protein</fullName>
    </submittedName>
</protein>
<name>A0A4V2PUF1_9PAST</name>
<proteinExistence type="predicted"/>
<sequence length="69" mass="8199">MSKKWLFILFNVIYFFIDWIIIPIVPNKILFGTIPLQLFLMLGLPVLAAVVWGLYYNNFFKTQSHVNYD</sequence>
<keyword evidence="1" id="KW-0472">Membrane</keyword>
<evidence type="ECO:0000313" key="2">
    <source>
        <dbReference type="EMBL" id="TCK69931.1"/>
    </source>
</evidence>
<keyword evidence="1" id="KW-1133">Transmembrane helix</keyword>
<dbReference type="EMBL" id="SMGJ01000003">
    <property type="protein sequence ID" value="TCK69931.1"/>
    <property type="molecule type" value="Genomic_DNA"/>
</dbReference>
<dbReference type="AlphaFoldDB" id="A0A4V2PUF1"/>
<accession>A0A4V2PUF1</accession>
<dbReference type="Proteomes" id="UP000295496">
    <property type="component" value="Unassembled WGS sequence"/>
</dbReference>
<gene>
    <name evidence="2" type="ORF">EV692_1147</name>
</gene>
<evidence type="ECO:0000313" key="3">
    <source>
        <dbReference type="Proteomes" id="UP000295496"/>
    </source>
</evidence>
<keyword evidence="3" id="KW-1185">Reference proteome</keyword>
<reference evidence="2 3" key="1">
    <citation type="submission" date="2019-03" db="EMBL/GenBank/DDBJ databases">
        <title>Genomic Encyclopedia of Type Strains, Phase IV (KMG-IV): sequencing the most valuable type-strain genomes for metagenomic binning, comparative biology and taxonomic classification.</title>
        <authorList>
            <person name="Goeker M."/>
        </authorList>
    </citation>
    <scope>NUCLEOTIDE SEQUENCE [LARGE SCALE GENOMIC DNA]</scope>
    <source>
        <strain evidence="2 3">DSM 10053</strain>
    </source>
</reference>
<keyword evidence="1" id="KW-0812">Transmembrane</keyword>
<comment type="caution">
    <text evidence="2">The sequence shown here is derived from an EMBL/GenBank/DDBJ whole genome shotgun (WGS) entry which is preliminary data.</text>
</comment>
<organism evidence="2 3">
    <name type="scientific">Lonepinella koalarum</name>
    <dbReference type="NCBI Taxonomy" id="53417"/>
    <lineage>
        <taxon>Bacteria</taxon>
        <taxon>Pseudomonadati</taxon>
        <taxon>Pseudomonadota</taxon>
        <taxon>Gammaproteobacteria</taxon>
        <taxon>Pasteurellales</taxon>
        <taxon>Pasteurellaceae</taxon>
        <taxon>Lonepinella</taxon>
    </lineage>
</organism>
<feature type="transmembrane region" description="Helical" evidence="1">
    <location>
        <begin position="6"/>
        <end position="26"/>
    </location>
</feature>
<evidence type="ECO:0000256" key="1">
    <source>
        <dbReference type="SAM" id="Phobius"/>
    </source>
</evidence>